<gene>
    <name evidence="2" type="ORF">LY89DRAFT_732019</name>
</gene>
<dbReference type="GeneID" id="28829362"/>
<organism evidence="2 3">
    <name type="scientific">Mollisia scopiformis</name>
    <name type="common">Conifer needle endophyte fungus</name>
    <name type="synonym">Phialocephala scopiformis</name>
    <dbReference type="NCBI Taxonomy" id="149040"/>
    <lineage>
        <taxon>Eukaryota</taxon>
        <taxon>Fungi</taxon>
        <taxon>Dikarya</taxon>
        <taxon>Ascomycota</taxon>
        <taxon>Pezizomycotina</taxon>
        <taxon>Leotiomycetes</taxon>
        <taxon>Helotiales</taxon>
        <taxon>Mollisiaceae</taxon>
        <taxon>Mollisia</taxon>
    </lineage>
</organism>
<dbReference type="KEGG" id="psco:LY89DRAFT_732019"/>
<proteinExistence type="predicted"/>
<feature type="region of interest" description="Disordered" evidence="1">
    <location>
        <begin position="23"/>
        <end position="44"/>
    </location>
</feature>
<dbReference type="PANTHER" id="PTHR38116:SF5">
    <property type="entry name" value="BZIP DOMAIN-CONTAINING PROTEIN"/>
    <property type="match status" value="1"/>
</dbReference>
<dbReference type="RefSeq" id="XP_018072817.1">
    <property type="nucleotide sequence ID" value="XM_018219636.1"/>
</dbReference>
<evidence type="ECO:0000313" key="3">
    <source>
        <dbReference type="Proteomes" id="UP000070700"/>
    </source>
</evidence>
<keyword evidence="3" id="KW-1185">Reference proteome</keyword>
<accession>A0A194XFB8</accession>
<dbReference type="InParanoid" id="A0A194XFB8"/>
<dbReference type="InterPro" id="IPR021833">
    <property type="entry name" value="DUF3425"/>
</dbReference>
<dbReference type="AlphaFoldDB" id="A0A194XFB8"/>
<dbReference type="Pfam" id="PF11905">
    <property type="entry name" value="DUF3425"/>
    <property type="match status" value="1"/>
</dbReference>
<dbReference type="PANTHER" id="PTHR38116">
    <property type="entry name" value="CHROMOSOME 7, WHOLE GENOME SHOTGUN SEQUENCE"/>
    <property type="match status" value="1"/>
</dbReference>
<evidence type="ECO:0000256" key="1">
    <source>
        <dbReference type="SAM" id="MobiDB-lite"/>
    </source>
</evidence>
<name>A0A194XFB8_MOLSC</name>
<reference evidence="2 3" key="1">
    <citation type="submission" date="2015-10" db="EMBL/GenBank/DDBJ databases">
        <title>Full genome of DAOMC 229536 Phialocephala scopiformis, a fungal endophyte of spruce producing the potent anti-insectan compound rugulosin.</title>
        <authorList>
            <consortium name="DOE Joint Genome Institute"/>
            <person name="Walker A.K."/>
            <person name="Frasz S.L."/>
            <person name="Seifert K.A."/>
            <person name="Miller J.D."/>
            <person name="Mondo S.J."/>
            <person name="Labutti K."/>
            <person name="Lipzen A."/>
            <person name="Dockter R."/>
            <person name="Kennedy M."/>
            <person name="Grigoriev I.V."/>
            <person name="Spatafora J.W."/>
        </authorList>
    </citation>
    <scope>NUCLEOTIDE SEQUENCE [LARGE SCALE GENOMIC DNA]</scope>
    <source>
        <strain evidence="2 3">CBS 120377</strain>
    </source>
</reference>
<dbReference type="EMBL" id="KQ947412">
    <property type="protein sequence ID" value="KUJ18462.1"/>
    <property type="molecule type" value="Genomic_DNA"/>
</dbReference>
<protein>
    <submittedName>
        <fullName evidence="2">Uncharacterized protein</fullName>
    </submittedName>
</protein>
<dbReference type="OrthoDB" id="2245989at2759"/>
<sequence length="294" mass="32641">MGRRTEQEDDKWIGVGDARKRKQIQDRLAQRARRERIAQRKAGTRSIAKSGSILAARKSEDTGRELLPPGRTPSDAQFCSCLRSGTAKAPTGFAISLDNALLPLPNHTVYSALFHNGVILGLTCGTGSVAKSPAAPPHVPEPLRPTQYQMDNVHFLWIDRFPFQKMRERMILLSDTLNSEDFLADLFNTTTFTITAGAASWDPEAWHKIVKIDANTGHENTKPVAPRSSVWHNGREYVGLQDHIKPGDVFSGVSKTNVRSQDLRVADHYVNHQDRYFSGVNNANFLLGRGDGDV</sequence>
<evidence type="ECO:0000313" key="2">
    <source>
        <dbReference type="EMBL" id="KUJ18462.1"/>
    </source>
</evidence>
<dbReference type="Proteomes" id="UP000070700">
    <property type="component" value="Unassembled WGS sequence"/>
</dbReference>